<dbReference type="GO" id="GO:0004857">
    <property type="term" value="F:enzyme inhibitor activity"/>
    <property type="evidence" value="ECO:0007669"/>
    <property type="project" value="InterPro"/>
</dbReference>
<gene>
    <name evidence="2" type="ORF">OIU84_009849</name>
</gene>
<evidence type="ECO:0000313" key="3">
    <source>
        <dbReference type="Proteomes" id="UP001162972"/>
    </source>
</evidence>
<protein>
    <recommendedName>
        <fullName evidence="1">Pectinesterase inhibitor domain-containing protein</fullName>
    </recommendedName>
</protein>
<dbReference type="Proteomes" id="UP001162972">
    <property type="component" value="Chromosome 6"/>
</dbReference>
<comment type="caution">
    <text evidence="2">The sequence shown here is derived from an EMBL/GenBank/DDBJ whole genome shotgun (WGS) entry which is preliminary data.</text>
</comment>
<accession>A0AAD6JK19</accession>
<evidence type="ECO:0000259" key="1">
    <source>
        <dbReference type="Pfam" id="PF04043"/>
    </source>
</evidence>
<dbReference type="AlphaFoldDB" id="A0AAD6JK19"/>
<keyword evidence="3" id="KW-1185">Reference proteome</keyword>
<organism evidence="2 3">
    <name type="scientific">Salix udensis</name>
    <dbReference type="NCBI Taxonomy" id="889485"/>
    <lineage>
        <taxon>Eukaryota</taxon>
        <taxon>Viridiplantae</taxon>
        <taxon>Streptophyta</taxon>
        <taxon>Embryophyta</taxon>
        <taxon>Tracheophyta</taxon>
        <taxon>Spermatophyta</taxon>
        <taxon>Magnoliopsida</taxon>
        <taxon>eudicotyledons</taxon>
        <taxon>Gunneridae</taxon>
        <taxon>Pentapetalae</taxon>
        <taxon>rosids</taxon>
        <taxon>fabids</taxon>
        <taxon>Malpighiales</taxon>
        <taxon>Salicaceae</taxon>
        <taxon>Saliceae</taxon>
        <taxon>Salix</taxon>
    </lineage>
</organism>
<reference evidence="2 3" key="1">
    <citation type="journal article" date="2023" name="Int. J. Mol. Sci.">
        <title>De Novo Assembly and Annotation of 11 Diverse Shrub Willow (Salix) Genomes Reveals Novel Gene Organization in Sex-Linked Regions.</title>
        <authorList>
            <person name="Hyden B."/>
            <person name="Feng K."/>
            <person name="Yates T.B."/>
            <person name="Jawdy S."/>
            <person name="Cereghino C."/>
            <person name="Smart L.B."/>
            <person name="Muchero W."/>
        </authorList>
    </citation>
    <scope>NUCLEOTIDE SEQUENCE [LARGE SCALE GENOMIC DNA]</scope>
    <source>
        <tissue evidence="2">Shoot tip</tissue>
    </source>
</reference>
<evidence type="ECO:0000313" key="2">
    <source>
        <dbReference type="EMBL" id="KAJ6406203.1"/>
    </source>
</evidence>
<dbReference type="InterPro" id="IPR006501">
    <property type="entry name" value="Pectinesterase_inhib_dom"/>
</dbReference>
<dbReference type="InterPro" id="IPR035513">
    <property type="entry name" value="Invertase/methylesterase_inhib"/>
</dbReference>
<dbReference type="Gene3D" id="1.20.140.40">
    <property type="entry name" value="Invertase/pectin methylesterase inhibitor family protein"/>
    <property type="match status" value="1"/>
</dbReference>
<proteinExistence type="predicted"/>
<dbReference type="EMBL" id="JAPFFJ010000016">
    <property type="protein sequence ID" value="KAJ6406203.1"/>
    <property type="molecule type" value="Genomic_DNA"/>
</dbReference>
<name>A0AAD6JK19_9ROSI</name>
<sequence>MTLFMPYSTARLFQLQVNRSIDASESNNYTLSRKLAIENCRKNNERIVSDLQTVFAANVDTKMTPQAAQDVQTKFSSCLTNENSCWDGFSHSKEDKKVRAELSSVLANVTQKV</sequence>
<feature type="domain" description="Pectinesterase inhibitor" evidence="1">
    <location>
        <begin position="19"/>
        <end position="104"/>
    </location>
</feature>
<dbReference type="Pfam" id="PF04043">
    <property type="entry name" value="PMEI"/>
    <property type="match status" value="1"/>
</dbReference>
<dbReference type="SUPFAM" id="SSF101148">
    <property type="entry name" value="Plant invertase/pectin methylesterase inhibitor"/>
    <property type="match status" value="1"/>
</dbReference>